<dbReference type="AlphaFoldDB" id="A0ABD2YV24"/>
<keyword evidence="2" id="KW-1185">Reference proteome</keyword>
<dbReference type="EMBL" id="JBJUIK010000012">
    <property type="protein sequence ID" value="KAL3510054.1"/>
    <property type="molecule type" value="Genomic_DNA"/>
</dbReference>
<protein>
    <submittedName>
        <fullName evidence="1">Uncharacterized protein</fullName>
    </submittedName>
</protein>
<comment type="caution">
    <text evidence="1">The sequence shown here is derived from an EMBL/GenBank/DDBJ whole genome shotgun (WGS) entry which is preliminary data.</text>
</comment>
<name>A0ABD2YV24_9GENT</name>
<accession>A0ABD2YV24</accession>
<proteinExistence type="predicted"/>
<evidence type="ECO:0000313" key="2">
    <source>
        <dbReference type="Proteomes" id="UP001630127"/>
    </source>
</evidence>
<evidence type="ECO:0000313" key="1">
    <source>
        <dbReference type="EMBL" id="KAL3510054.1"/>
    </source>
</evidence>
<sequence>MLCIYGLTLHGDDDPELNMLIGVFLGDAHRAAYRQQEKEASSVLAFPILGFARSRGLKSSWGVIHSRNENECTGRPDKLLIHHSYKPTRIGMPRFGTRLDLDKVNKWPGEMQENLILLKVPEPLSLRFPVSSRRGLSLVEERVSSIDHDWPSLLGQVPLGQSWKLIPTYSVSSKDEGVHFA</sequence>
<organism evidence="1 2">
    <name type="scientific">Cinchona calisaya</name>
    <dbReference type="NCBI Taxonomy" id="153742"/>
    <lineage>
        <taxon>Eukaryota</taxon>
        <taxon>Viridiplantae</taxon>
        <taxon>Streptophyta</taxon>
        <taxon>Embryophyta</taxon>
        <taxon>Tracheophyta</taxon>
        <taxon>Spermatophyta</taxon>
        <taxon>Magnoliopsida</taxon>
        <taxon>eudicotyledons</taxon>
        <taxon>Gunneridae</taxon>
        <taxon>Pentapetalae</taxon>
        <taxon>asterids</taxon>
        <taxon>lamiids</taxon>
        <taxon>Gentianales</taxon>
        <taxon>Rubiaceae</taxon>
        <taxon>Cinchonoideae</taxon>
        <taxon>Cinchoneae</taxon>
        <taxon>Cinchona</taxon>
    </lineage>
</organism>
<gene>
    <name evidence="1" type="ORF">ACH5RR_029455</name>
</gene>
<dbReference type="Proteomes" id="UP001630127">
    <property type="component" value="Unassembled WGS sequence"/>
</dbReference>
<reference evidence="1 2" key="1">
    <citation type="submission" date="2024-11" db="EMBL/GenBank/DDBJ databases">
        <title>A near-complete genome assembly of Cinchona calisaya.</title>
        <authorList>
            <person name="Lian D.C."/>
            <person name="Zhao X.W."/>
            <person name="Wei L."/>
        </authorList>
    </citation>
    <scope>NUCLEOTIDE SEQUENCE [LARGE SCALE GENOMIC DNA]</scope>
    <source>
        <tissue evidence="1">Nenye</tissue>
    </source>
</reference>